<dbReference type="AlphaFoldDB" id="A0A8H4RM74"/>
<keyword evidence="2" id="KW-0862">Zinc</keyword>
<organism evidence="7 8">
    <name type="scientific">Cudoniella acicularis</name>
    <dbReference type="NCBI Taxonomy" id="354080"/>
    <lineage>
        <taxon>Eukaryota</taxon>
        <taxon>Fungi</taxon>
        <taxon>Dikarya</taxon>
        <taxon>Ascomycota</taxon>
        <taxon>Pezizomycotina</taxon>
        <taxon>Leotiomycetes</taxon>
        <taxon>Helotiales</taxon>
        <taxon>Tricladiaceae</taxon>
        <taxon>Cudoniella</taxon>
    </lineage>
</organism>
<protein>
    <recommendedName>
        <fullName evidence="9">Zn(2)-C6 fungal-type domain-containing protein</fullName>
    </recommendedName>
</protein>
<dbReference type="InterPro" id="IPR021858">
    <property type="entry name" value="Fun_TF"/>
</dbReference>
<name>A0A8H4RM74_9HELO</name>
<gene>
    <name evidence="7" type="ORF">G7Y89_g6725</name>
</gene>
<dbReference type="SUPFAM" id="SSF57701">
    <property type="entry name" value="Zn2/Cys6 DNA-binding domain"/>
    <property type="match status" value="1"/>
</dbReference>
<accession>A0A8H4RM74</accession>
<dbReference type="Pfam" id="PF11951">
    <property type="entry name" value="Fungal_trans_2"/>
    <property type="match status" value="1"/>
</dbReference>
<dbReference type="EMBL" id="JAAMPI010000447">
    <property type="protein sequence ID" value="KAF4631401.1"/>
    <property type="molecule type" value="Genomic_DNA"/>
</dbReference>
<evidence type="ECO:0000256" key="1">
    <source>
        <dbReference type="ARBA" id="ARBA00022723"/>
    </source>
</evidence>
<evidence type="ECO:0000256" key="2">
    <source>
        <dbReference type="ARBA" id="ARBA00022833"/>
    </source>
</evidence>
<dbReference type="CDD" id="cd00067">
    <property type="entry name" value="GAL4"/>
    <property type="match status" value="1"/>
</dbReference>
<keyword evidence="3" id="KW-0805">Transcription regulation</keyword>
<keyword evidence="6" id="KW-0539">Nucleus</keyword>
<evidence type="ECO:0000256" key="3">
    <source>
        <dbReference type="ARBA" id="ARBA00023015"/>
    </source>
</evidence>
<evidence type="ECO:0000313" key="7">
    <source>
        <dbReference type="EMBL" id="KAF4631401.1"/>
    </source>
</evidence>
<comment type="caution">
    <text evidence="7">The sequence shown here is derived from an EMBL/GenBank/DDBJ whole genome shotgun (WGS) entry which is preliminary data.</text>
</comment>
<dbReference type="GO" id="GO:0003677">
    <property type="term" value="F:DNA binding"/>
    <property type="evidence" value="ECO:0007669"/>
    <property type="project" value="UniProtKB-KW"/>
</dbReference>
<evidence type="ECO:0000256" key="5">
    <source>
        <dbReference type="ARBA" id="ARBA00023163"/>
    </source>
</evidence>
<evidence type="ECO:0000256" key="4">
    <source>
        <dbReference type="ARBA" id="ARBA00023125"/>
    </source>
</evidence>
<keyword evidence="8" id="KW-1185">Reference proteome</keyword>
<keyword evidence="5" id="KW-0804">Transcription</keyword>
<evidence type="ECO:0008006" key="9">
    <source>
        <dbReference type="Google" id="ProtNLM"/>
    </source>
</evidence>
<dbReference type="GO" id="GO:0008270">
    <property type="term" value="F:zinc ion binding"/>
    <property type="evidence" value="ECO:0007669"/>
    <property type="project" value="InterPro"/>
</dbReference>
<proteinExistence type="predicted"/>
<evidence type="ECO:0000313" key="8">
    <source>
        <dbReference type="Proteomes" id="UP000566819"/>
    </source>
</evidence>
<evidence type="ECO:0000256" key="6">
    <source>
        <dbReference type="ARBA" id="ARBA00023242"/>
    </source>
</evidence>
<dbReference type="InterPro" id="IPR001138">
    <property type="entry name" value="Zn2Cys6_DnaBD"/>
</dbReference>
<dbReference type="PANTHER" id="PTHR36206">
    <property type="entry name" value="ASPERCRYPTIN BIOSYNTHESIS CLUSTER-SPECIFIC TRANSCRIPTION REGULATOR ATNN-RELATED"/>
    <property type="match status" value="1"/>
</dbReference>
<keyword evidence="1" id="KW-0479">Metal-binding</keyword>
<dbReference type="InterPro" id="IPR052360">
    <property type="entry name" value="Transcr_Regulatory_Proteins"/>
</dbReference>
<sequence>MRNMQCGYQSKVGEDIYTVIRRVKCDETKPACRRCTDTQRACDFLKPSNELQLLQASRIATKSRAVVLGSNRISTLQPKPAYSPSGPFSNDDGKYFEFFRILCTTSSSRYFEDPLWDKTILQMAQSESSIRNGVLALAVLLHPQNNPSDITIERQKSNVKYLHAIQSLNNSLDTSTASWELALIASLLFTSFEVLRGNPNDTASLQHFGAGQAILKEYISKPQYISGTLKNLSKAFSRFDTQACSFAIFYQSKSVGTPAVPETFETISEARDVIDDIIAYMYRLFKPYKDQYRDLPYLSLPPKISAELKDVDRLLKDWSSTLEKSINGSEPSIKEEAIGVKILRAQHLAAIIYISTHFYRDELAYDAFTKEFTEIILLATIIIDHTQKEQGSQPFSFDLGVIPALYLTATKCRNPVLRRKAIGLLTRSGIEGIWIGDAMAAVARWVVKNEEMEIDEDFVPEEKRLNVKGVALNRTLKRVRIVTTTKDAHGLLHYTAVNVGWAQDVVTGDDSEEYSLKDKEALDMMIANWRRYLEGSLSEMLTP</sequence>
<dbReference type="PANTHER" id="PTHR36206:SF12">
    <property type="entry name" value="ASPERCRYPTIN BIOSYNTHESIS CLUSTER-SPECIFIC TRANSCRIPTION REGULATOR ATNN-RELATED"/>
    <property type="match status" value="1"/>
</dbReference>
<dbReference type="GO" id="GO:0000981">
    <property type="term" value="F:DNA-binding transcription factor activity, RNA polymerase II-specific"/>
    <property type="evidence" value="ECO:0007669"/>
    <property type="project" value="InterPro"/>
</dbReference>
<dbReference type="Proteomes" id="UP000566819">
    <property type="component" value="Unassembled WGS sequence"/>
</dbReference>
<dbReference type="OrthoDB" id="416217at2759"/>
<keyword evidence="4" id="KW-0238">DNA-binding</keyword>
<dbReference type="InterPro" id="IPR036864">
    <property type="entry name" value="Zn2-C6_fun-type_DNA-bd_sf"/>
</dbReference>
<dbReference type="Gene3D" id="4.10.240.10">
    <property type="entry name" value="Zn(2)-C6 fungal-type DNA-binding domain"/>
    <property type="match status" value="1"/>
</dbReference>
<reference evidence="7 8" key="1">
    <citation type="submission" date="2020-03" db="EMBL/GenBank/DDBJ databases">
        <title>Draft Genome Sequence of Cudoniella acicularis.</title>
        <authorList>
            <person name="Buettner E."/>
            <person name="Kellner H."/>
        </authorList>
    </citation>
    <scope>NUCLEOTIDE SEQUENCE [LARGE SCALE GENOMIC DNA]</scope>
    <source>
        <strain evidence="7 8">DSM 108380</strain>
    </source>
</reference>